<sequence length="145" mass="15964">MSTEKKADPFAALILVMSIIAIILLVALDFGGFYHTGAGANRYSCLTCEYSSTGDLIAQVVIIILLIIQIGLAINDLLPNKLIEKETDKYGLLLAVLTILFVIIGYASFIVTYDQFDAWPETGFYGTIIAGLVNSILFFLKYKNR</sequence>
<evidence type="ECO:0000313" key="2">
    <source>
        <dbReference type="EMBL" id="KKN19718.1"/>
    </source>
</evidence>
<gene>
    <name evidence="2" type="ORF">LCGC14_0942950</name>
</gene>
<evidence type="ECO:0000256" key="1">
    <source>
        <dbReference type="SAM" id="Phobius"/>
    </source>
</evidence>
<protein>
    <submittedName>
        <fullName evidence="2">Uncharacterized protein</fullName>
    </submittedName>
</protein>
<proteinExistence type="predicted"/>
<name>A0A0F9RQU7_9ZZZZ</name>
<keyword evidence="1" id="KW-1133">Transmembrane helix</keyword>
<accession>A0A0F9RQU7</accession>
<dbReference type="AlphaFoldDB" id="A0A0F9RQU7"/>
<reference evidence="2" key="1">
    <citation type="journal article" date="2015" name="Nature">
        <title>Complex archaea that bridge the gap between prokaryotes and eukaryotes.</title>
        <authorList>
            <person name="Spang A."/>
            <person name="Saw J.H."/>
            <person name="Jorgensen S.L."/>
            <person name="Zaremba-Niedzwiedzka K."/>
            <person name="Martijn J."/>
            <person name="Lind A.E."/>
            <person name="van Eijk R."/>
            <person name="Schleper C."/>
            <person name="Guy L."/>
            <person name="Ettema T.J."/>
        </authorList>
    </citation>
    <scope>NUCLEOTIDE SEQUENCE</scope>
</reference>
<comment type="caution">
    <text evidence="2">The sequence shown here is derived from an EMBL/GenBank/DDBJ whole genome shotgun (WGS) entry which is preliminary data.</text>
</comment>
<feature type="transmembrane region" description="Helical" evidence="1">
    <location>
        <begin position="123"/>
        <end position="140"/>
    </location>
</feature>
<feature type="transmembrane region" description="Helical" evidence="1">
    <location>
        <begin position="56"/>
        <end position="78"/>
    </location>
</feature>
<feature type="transmembrane region" description="Helical" evidence="1">
    <location>
        <begin position="90"/>
        <end position="111"/>
    </location>
</feature>
<keyword evidence="1" id="KW-0812">Transmembrane</keyword>
<dbReference type="EMBL" id="LAZR01003308">
    <property type="protein sequence ID" value="KKN19718.1"/>
    <property type="molecule type" value="Genomic_DNA"/>
</dbReference>
<feature type="transmembrane region" description="Helical" evidence="1">
    <location>
        <begin position="12"/>
        <end position="36"/>
    </location>
</feature>
<keyword evidence="1" id="KW-0472">Membrane</keyword>
<organism evidence="2">
    <name type="scientific">marine sediment metagenome</name>
    <dbReference type="NCBI Taxonomy" id="412755"/>
    <lineage>
        <taxon>unclassified sequences</taxon>
        <taxon>metagenomes</taxon>
        <taxon>ecological metagenomes</taxon>
    </lineage>
</organism>